<dbReference type="HOGENOM" id="CLU_069356_12_9_9"/>
<dbReference type="SUPFAM" id="SSF48498">
    <property type="entry name" value="Tetracyclin repressor-like, C-terminal domain"/>
    <property type="match status" value="1"/>
</dbReference>
<feature type="DNA-binding region" description="H-T-H motif" evidence="2">
    <location>
        <begin position="17"/>
        <end position="36"/>
    </location>
</feature>
<name>H6NC77_9BACL</name>
<dbReference type="InterPro" id="IPR050109">
    <property type="entry name" value="HTH-type_TetR-like_transc_reg"/>
</dbReference>
<evidence type="ECO:0000256" key="1">
    <source>
        <dbReference type="ARBA" id="ARBA00023125"/>
    </source>
</evidence>
<dbReference type="PROSITE" id="PS50977">
    <property type="entry name" value="HTH_TETR_2"/>
    <property type="match status" value="1"/>
</dbReference>
<dbReference type="Proteomes" id="UP000007523">
    <property type="component" value="Chromosome"/>
</dbReference>
<dbReference type="InterPro" id="IPR023772">
    <property type="entry name" value="DNA-bd_HTH_TetR-type_CS"/>
</dbReference>
<dbReference type="InterPro" id="IPR009057">
    <property type="entry name" value="Homeodomain-like_sf"/>
</dbReference>
<dbReference type="PANTHER" id="PTHR30055:SF207">
    <property type="entry name" value="HTH-TYPE TRANSCRIPTIONAL REPRESSOR FATR"/>
    <property type="match status" value="1"/>
</dbReference>
<organism evidence="4 5">
    <name type="scientific">Paenibacillus mucilaginosus 3016</name>
    <dbReference type="NCBI Taxonomy" id="1116391"/>
    <lineage>
        <taxon>Bacteria</taxon>
        <taxon>Bacillati</taxon>
        <taxon>Bacillota</taxon>
        <taxon>Bacilli</taxon>
        <taxon>Bacillales</taxon>
        <taxon>Paenibacillaceae</taxon>
        <taxon>Paenibacillus</taxon>
    </lineage>
</organism>
<reference evidence="4 5" key="1">
    <citation type="journal article" date="2012" name="J. Bacteriol.">
        <title>Complete Genome Sequence of Paenibacillus mucilaginosus 3016, a Bacterium Functional as Microbial Fertilizer.</title>
        <authorList>
            <person name="Ma M."/>
            <person name="Wang Z."/>
            <person name="Li L."/>
            <person name="Jiang X."/>
            <person name="Guan D."/>
            <person name="Cao F."/>
            <person name="Chen H."/>
            <person name="Wang X."/>
            <person name="Shen D."/>
            <person name="Du B."/>
            <person name="Li J."/>
        </authorList>
    </citation>
    <scope>NUCLEOTIDE SEQUENCE [LARGE SCALE GENOMIC DNA]</scope>
    <source>
        <strain evidence="4 5">3016</strain>
    </source>
</reference>
<dbReference type="SUPFAM" id="SSF46689">
    <property type="entry name" value="Homeodomain-like"/>
    <property type="match status" value="1"/>
</dbReference>
<dbReference type="Pfam" id="PF00440">
    <property type="entry name" value="TetR_N"/>
    <property type="match status" value="1"/>
</dbReference>
<dbReference type="InterPro" id="IPR032551">
    <property type="entry name" value="BscR_C"/>
</dbReference>
<evidence type="ECO:0000259" key="3">
    <source>
        <dbReference type="PROSITE" id="PS50977"/>
    </source>
</evidence>
<evidence type="ECO:0000256" key="2">
    <source>
        <dbReference type="PROSITE-ProRule" id="PRU00335"/>
    </source>
</evidence>
<gene>
    <name evidence="4" type="ORF">PM3016_1342</name>
</gene>
<dbReference type="EMBL" id="CP003235">
    <property type="protein sequence ID" value="AFC28270.1"/>
    <property type="molecule type" value="Genomic_DNA"/>
</dbReference>
<evidence type="ECO:0000313" key="5">
    <source>
        <dbReference type="Proteomes" id="UP000007523"/>
    </source>
</evidence>
<dbReference type="GO" id="GO:0003700">
    <property type="term" value="F:DNA-binding transcription factor activity"/>
    <property type="evidence" value="ECO:0007669"/>
    <property type="project" value="TreeGrafter"/>
</dbReference>
<keyword evidence="5" id="KW-1185">Reference proteome</keyword>
<dbReference type="InterPro" id="IPR036271">
    <property type="entry name" value="Tet_transcr_reg_TetR-rel_C_sf"/>
</dbReference>
<dbReference type="GO" id="GO:0000976">
    <property type="term" value="F:transcription cis-regulatory region binding"/>
    <property type="evidence" value="ECO:0007669"/>
    <property type="project" value="TreeGrafter"/>
</dbReference>
<evidence type="ECO:0000313" key="4">
    <source>
        <dbReference type="EMBL" id="AFC28270.1"/>
    </source>
</evidence>
<dbReference type="KEGG" id="pmq:PM3016_1342"/>
<dbReference type="InterPro" id="IPR001647">
    <property type="entry name" value="HTH_TetR"/>
</dbReference>
<proteinExistence type="predicted"/>
<dbReference type="PROSITE" id="PS01081">
    <property type="entry name" value="HTH_TETR_1"/>
    <property type="match status" value="1"/>
</dbReference>
<feature type="domain" description="HTH tetR-type" evidence="3">
    <location>
        <begin position="1"/>
        <end position="54"/>
    </location>
</feature>
<dbReference type="PANTHER" id="PTHR30055">
    <property type="entry name" value="HTH-TYPE TRANSCRIPTIONAL REGULATOR RUTR"/>
    <property type="match status" value="1"/>
</dbReference>
<dbReference type="RefSeq" id="WP_014368891.1">
    <property type="nucleotide sequence ID" value="NC_016935.1"/>
</dbReference>
<dbReference type="AlphaFoldDB" id="H6NC77"/>
<accession>H6NC77</accession>
<sequence>MSAALELFAEQGFETTTVPMIADKAVVGAGTIYRYFTNKEALGNALFQDCVRQFSEAIQRGYPAEGNAREQFRHIFCRMVEFAKEQERAFYLLETHRHARYLSEESHELFREMMDFLRAYFRAGREQGTIRSMPSDALIAIVYGAFAALYKAIRAGKIQETPDLIDSVEQACWDAVRVHPHG</sequence>
<dbReference type="Pfam" id="PF16295">
    <property type="entry name" value="TetR_C_10"/>
    <property type="match status" value="1"/>
</dbReference>
<protein>
    <submittedName>
        <fullName evidence="4">Transcriptional regulator for cypB</fullName>
    </submittedName>
</protein>
<dbReference type="Gene3D" id="1.10.357.10">
    <property type="entry name" value="Tetracycline Repressor, domain 2"/>
    <property type="match status" value="1"/>
</dbReference>
<keyword evidence="1 2" id="KW-0238">DNA-binding</keyword>